<dbReference type="NCBIfam" id="NF003417">
    <property type="entry name" value="PRK04813.1"/>
    <property type="match status" value="2"/>
</dbReference>
<comment type="cofactor">
    <cofactor evidence="1">
        <name>pantetheine 4'-phosphate</name>
        <dbReference type="ChEBI" id="CHEBI:47942"/>
    </cofactor>
</comment>
<dbReference type="PANTHER" id="PTHR45527:SF1">
    <property type="entry name" value="FATTY ACID SYNTHASE"/>
    <property type="match status" value="1"/>
</dbReference>
<dbReference type="Pfam" id="PF00501">
    <property type="entry name" value="AMP-binding"/>
    <property type="match status" value="2"/>
</dbReference>
<evidence type="ECO:0000259" key="4">
    <source>
        <dbReference type="PROSITE" id="PS50075"/>
    </source>
</evidence>
<evidence type="ECO:0000256" key="3">
    <source>
        <dbReference type="ARBA" id="ARBA00022553"/>
    </source>
</evidence>
<dbReference type="PROSITE" id="PS50075">
    <property type="entry name" value="CARRIER"/>
    <property type="match status" value="2"/>
</dbReference>
<dbReference type="InterPro" id="IPR000873">
    <property type="entry name" value="AMP-dep_synth/lig_dom"/>
</dbReference>
<dbReference type="Gene3D" id="3.30.300.30">
    <property type="match status" value="2"/>
</dbReference>
<dbReference type="PROSITE" id="PS00455">
    <property type="entry name" value="AMP_BINDING"/>
    <property type="match status" value="2"/>
</dbReference>
<dbReference type="InterPro" id="IPR045851">
    <property type="entry name" value="AMP-bd_C_sf"/>
</dbReference>
<dbReference type="GO" id="GO:0031177">
    <property type="term" value="F:phosphopantetheine binding"/>
    <property type="evidence" value="ECO:0007669"/>
    <property type="project" value="InterPro"/>
</dbReference>
<dbReference type="InterPro" id="IPR006162">
    <property type="entry name" value="Ppantetheine_attach_site"/>
</dbReference>
<dbReference type="NCBIfam" id="TIGR01733">
    <property type="entry name" value="AA-adenyl-dom"/>
    <property type="match status" value="2"/>
</dbReference>
<reference evidence="5" key="1">
    <citation type="journal article" date="2014" name="Int. J. Syst. Evol. Microbiol.">
        <title>Complete genome sequence of Corynebacterium casei LMG S-19264T (=DSM 44701T), isolated from a smear-ripened cheese.</title>
        <authorList>
            <consortium name="US DOE Joint Genome Institute (JGI-PGF)"/>
            <person name="Walter F."/>
            <person name="Albersmeier A."/>
            <person name="Kalinowski J."/>
            <person name="Ruckert C."/>
        </authorList>
    </citation>
    <scope>NUCLEOTIDE SEQUENCE</scope>
    <source>
        <strain evidence="5">CGMCC 1.15448</strain>
    </source>
</reference>
<dbReference type="Gene3D" id="3.40.50.980">
    <property type="match status" value="4"/>
</dbReference>
<dbReference type="Gene3D" id="2.30.38.10">
    <property type="entry name" value="Luciferase, Domain 3"/>
    <property type="match status" value="2"/>
</dbReference>
<evidence type="ECO:0000256" key="1">
    <source>
        <dbReference type="ARBA" id="ARBA00001957"/>
    </source>
</evidence>
<dbReference type="SUPFAM" id="SSF52777">
    <property type="entry name" value="CoA-dependent acyltransferases"/>
    <property type="match status" value="4"/>
</dbReference>
<dbReference type="InterPro" id="IPR010071">
    <property type="entry name" value="AA_adenyl_dom"/>
</dbReference>
<dbReference type="Proteomes" id="UP000607559">
    <property type="component" value="Unassembled WGS sequence"/>
</dbReference>
<dbReference type="InterPro" id="IPR009081">
    <property type="entry name" value="PP-bd_ACP"/>
</dbReference>
<dbReference type="Gene3D" id="3.30.559.30">
    <property type="entry name" value="Nonribosomal peptide synthetase, condensation domain"/>
    <property type="match status" value="2"/>
</dbReference>
<protein>
    <recommendedName>
        <fullName evidence="4">Carrier domain-containing protein</fullName>
    </recommendedName>
</protein>
<keyword evidence="2" id="KW-0596">Phosphopantetheine</keyword>
<dbReference type="EMBL" id="BMJC01000001">
    <property type="protein sequence ID" value="GGA81075.1"/>
    <property type="molecule type" value="Genomic_DNA"/>
</dbReference>
<dbReference type="GO" id="GO:0009366">
    <property type="term" value="C:enterobactin synthetase complex"/>
    <property type="evidence" value="ECO:0007669"/>
    <property type="project" value="TreeGrafter"/>
</dbReference>
<dbReference type="PANTHER" id="PTHR45527">
    <property type="entry name" value="NONRIBOSOMAL PEPTIDE SYNTHETASE"/>
    <property type="match status" value="1"/>
</dbReference>
<dbReference type="CDD" id="cd19531">
    <property type="entry name" value="LCL_NRPS-like"/>
    <property type="match status" value="2"/>
</dbReference>
<organism evidence="5 6">
    <name type="scientific">Puia dinghuensis</name>
    <dbReference type="NCBI Taxonomy" id="1792502"/>
    <lineage>
        <taxon>Bacteria</taxon>
        <taxon>Pseudomonadati</taxon>
        <taxon>Bacteroidota</taxon>
        <taxon>Chitinophagia</taxon>
        <taxon>Chitinophagales</taxon>
        <taxon>Chitinophagaceae</taxon>
        <taxon>Puia</taxon>
    </lineage>
</organism>
<sequence>MSNEKYVFPMSLAQKSLWLFESANPDIPGSPYNSVFSLSFTGRLNSSILKDSITAIFKRHEALRTTFKKENDSYLQVIHAQPNFQFEEKPWKEEKVEEFVHARVQQPFDLVNGPLARFDLLKIDAHRYILVVTIHHIIFDGWSVGIFVKELSRFYKAYPDYQVAALDSLAIQYPDYSMWKERYQKEHQEEELKYWKEKLEDANLYVDFPFDKPREKKNTYRGNSLRFNFSQQLLDEARHFCDQYSFTRFSLFYAIYAILLSKYSHQKDLVLTVPLAGREDRQELEQLIGAFVNMLPVRIDIDENETFLSLMSRINHKMSEILDHQQIDIATLQENLGFKQDVANASLFNFAFSYINVDFGDLTLDQVKIEYIHFERNTSRRDFTFYIHENKHTLFGEVEYFTDLLFPETVKTFIKNYSGLLTEALKVPQQKIRNVSFLDAQEISRQLYDFNNTISAYPSDMSIIDLFEKQVLRNPSRPAVWQNASPVTYEALNSIAEAHAALLQGHEKEAGDIIPVIAANPFSMIVGILAVLKTGRAYMPVDPNFPPERLSLMIDDSGSGIVLQETGITLPDKLSPRTIPIKNDIRLKPETPREKKRLTSGNDLCYVMYTSGSTGKPKGVKIKHRAVSRLVLNTNYLSIQADDRILQTAAMTFDASTLEIWGALLNGAGLYLSKKEQILNASSLRKELQLMEITILWLTAPLFSEMAAIDPSMFNNLRYLVVGGDVMAIDKTNAVQRTCPRLTIINGYGPTENTTFSTAYKIQQEHSGAIPIGKPISNSTVYILDDYQCLVPIGSIGTLFVGGDGLSSGYLNDSVLTDQKFIKNPFDPSQNIYNTGDLAKWLPDGNVEFLGRKDRQVKINGFRVEPGEVENVLNTYPGIRASFVKVGLQSIDAYIVKEDKTLAAGDIRTYLSRHLLPVMVPDKIIELDSLPLTPNGKIDVNALPKAATPRKDNTGKNPDVLENTLISMWAKTLGTEEEAIGVDDSFFEIGGHSLLATQLIADIEKEFKLELDLGDFFENDTIRFLAKLITEKEPSPVNEAIPQVPNQKFYEISNGQKRFWVLDQIKEGKGVYTITWSMKITGDFRSDALQYAIMRLVERHEILRTRFEYFNDTIYQRIADKIDPEQLLYFSRWESANETFGTIEQYLDNIAEQPFDLAKGPLLKIHVLRLSDRQFMLSAVLHHIITDEWSNKVFIREFSLLYDSFVKGTPITLDPLRIQYKDYTVWYKERLAEKHTHSRQFWLERLAGTLPKNEFPYKKGIRPATKTFNAHTIDIDLPEELYDNLTRLTKEENVTLFIVLLSALQLLASKYSGEDDILIGAPVSGRDHFELKDQLGFYANTVVFRQGINHRLHYKEFLADVKRNTIETLKYSDYPFDNLVEDLGLRNDLSRAPIFELFLGLLDMNDQTADSLSRSGDLRFDPYPTVVKKSPFDLVFNARKDDKKLNIELYYNTDLFDTWIGRQLLDEYIHLLQQISANPSIGLTDLEFPSATALVNNQRKHVHAETRPVNQSIIEVFSAQAAIYAREPAIVYGNNTISYGDLLLIANKWSHILAHQYNIRKGETVALLFKEAHLAIVGMLGLLKLGAVYLPLNADDPVDRIDHMIRDSGVSHVLTDHQDPETFGHLSATFIPCTDLPDPAPELPIIDNSSPEDPAYILYTSGSTGLPKGAKIRHRSVVNLLKHSNYNNLGPGNNILQFSPIFFDVSVFEIFGALLNGARLTTIDMSNQLTVPDLAFFIESQNIDTAVMTASRFNNLVENAPLTIACFERLYFGGEPPSINMVRTALKYRKNEDSIGQLYGPTEATVFTTYYPVTTIPNDAINLPIGLPISGTSVFILDKDLKPAPRGVQGEIFIGGLGVAQGYVGNPELNKEKFIENPFVEGDILYKSGDIGRWNQTGEIEFLGRNDDQVKIRGQRIELGEIETTILKCPEIYETKVLASMTTANTLALTAYWTGQPSYQNVDLNKHLIESLPRYMVPSSLRKIESFPLNSNGKIDVRMLRQLSNEEIDLIAQAPATQTEIELMNIWHQHLGSEKITADSNFFEIGGHSLTAMKVSSVIFDQMGVTIPLKDIYLYPTIREMGGYIDSSRWLAKQGVNDRADRTNDILI</sequence>
<keyword evidence="6" id="KW-1185">Reference proteome</keyword>
<dbReference type="Pfam" id="PF00668">
    <property type="entry name" value="Condensation"/>
    <property type="match status" value="2"/>
</dbReference>
<dbReference type="GO" id="GO:0043041">
    <property type="term" value="P:amino acid activation for nonribosomal peptide biosynthetic process"/>
    <property type="evidence" value="ECO:0007669"/>
    <property type="project" value="TreeGrafter"/>
</dbReference>
<dbReference type="InterPro" id="IPR023213">
    <property type="entry name" value="CAT-like_dom_sf"/>
</dbReference>
<dbReference type="Pfam" id="PF13193">
    <property type="entry name" value="AMP-binding_C"/>
    <property type="match status" value="1"/>
</dbReference>
<dbReference type="RefSeq" id="WP_188927350.1">
    <property type="nucleotide sequence ID" value="NZ_BMJC01000001.1"/>
</dbReference>
<feature type="domain" description="Carrier" evidence="4">
    <location>
        <begin position="956"/>
        <end position="1033"/>
    </location>
</feature>
<dbReference type="Pfam" id="PF00550">
    <property type="entry name" value="PP-binding"/>
    <property type="match status" value="2"/>
</dbReference>
<evidence type="ECO:0000313" key="6">
    <source>
        <dbReference type="Proteomes" id="UP000607559"/>
    </source>
</evidence>
<dbReference type="SMART" id="SM00823">
    <property type="entry name" value="PKS_PP"/>
    <property type="match status" value="2"/>
</dbReference>
<keyword evidence="3" id="KW-0597">Phosphoprotein</keyword>
<dbReference type="InterPro" id="IPR036736">
    <property type="entry name" value="ACP-like_sf"/>
</dbReference>
<dbReference type="InterPro" id="IPR020806">
    <property type="entry name" value="PKS_PP-bd"/>
</dbReference>
<dbReference type="Gene3D" id="1.10.1200.10">
    <property type="entry name" value="ACP-like"/>
    <property type="match status" value="2"/>
</dbReference>
<evidence type="ECO:0000256" key="2">
    <source>
        <dbReference type="ARBA" id="ARBA00022450"/>
    </source>
</evidence>
<dbReference type="InterPro" id="IPR025110">
    <property type="entry name" value="AMP-bd_C"/>
</dbReference>
<dbReference type="GO" id="GO:0009239">
    <property type="term" value="P:enterobactin biosynthetic process"/>
    <property type="evidence" value="ECO:0007669"/>
    <property type="project" value="TreeGrafter"/>
</dbReference>
<comment type="caution">
    <text evidence="5">The sequence shown here is derived from an EMBL/GenBank/DDBJ whole genome shotgun (WGS) entry which is preliminary data.</text>
</comment>
<name>A0A8J2XPL4_9BACT</name>
<dbReference type="InterPro" id="IPR001242">
    <property type="entry name" value="Condensation_dom"/>
</dbReference>
<proteinExistence type="predicted"/>
<dbReference type="PROSITE" id="PS00012">
    <property type="entry name" value="PHOSPHOPANTETHEINE"/>
    <property type="match status" value="1"/>
</dbReference>
<evidence type="ECO:0000313" key="5">
    <source>
        <dbReference type="EMBL" id="GGA81075.1"/>
    </source>
</evidence>
<dbReference type="SUPFAM" id="SSF56801">
    <property type="entry name" value="Acetyl-CoA synthetase-like"/>
    <property type="match status" value="2"/>
</dbReference>
<dbReference type="SUPFAM" id="SSF47336">
    <property type="entry name" value="ACP-like"/>
    <property type="match status" value="2"/>
</dbReference>
<dbReference type="CDD" id="cd12117">
    <property type="entry name" value="A_NRPS_Srf_like"/>
    <property type="match status" value="1"/>
</dbReference>
<reference evidence="5" key="2">
    <citation type="submission" date="2020-09" db="EMBL/GenBank/DDBJ databases">
        <authorList>
            <person name="Sun Q."/>
            <person name="Zhou Y."/>
        </authorList>
    </citation>
    <scope>NUCLEOTIDE SEQUENCE</scope>
    <source>
        <strain evidence="5">CGMCC 1.15448</strain>
    </source>
</reference>
<feature type="domain" description="Carrier" evidence="4">
    <location>
        <begin position="2014"/>
        <end position="2089"/>
    </location>
</feature>
<dbReference type="InterPro" id="IPR020845">
    <property type="entry name" value="AMP-binding_CS"/>
</dbReference>
<dbReference type="GO" id="GO:0047527">
    <property type="term" value="F:2,3-dihydroxybenzoate-serine ligase activity"/>
    <property type="evidence" value="ECO:0007669"/>
    <property type="project" value="TreeGrafter"/>
</dbReference>
<gene>
    <name evidence="5" type="ORF">GCM10011511_00050</name>
</gene>
<dbReference type="Gene3D" id="3.30.559.10">
    <property type="entry name" value="Chloramphenicol acetyltransferase-like domain"/>
    <property type="match status" value="2"/>
</dbReference>
<dbReference type="GO" id="GO:0005829">
    <property type="term" value="C:cytosol"/>
    <property type="evidence" value="ECO:0007669"/>
    <property type="project" value="TreeGrafter"/>
</dbReference>
<accession>A0A8J2XPL4</accession>